<dbReference type="RefSeq" id="WP_181611045.1">
    <property type="nucleotide sequence ID" value="NZ_BAABAM010000002.1"/>
</dbReference>
<sequence>MNAADDPKTARQWYEWSIIEADPVLKDSAHGALRVLEQHGLIWDHGEQRVASPHEVQREYEISPYGDYLIERLAAPGE</sequence>
<protein>
    <recommendedName>
        <fullName evidence="3">MarR family transcriptional regulator</fullName>
    </recommendedName>
</protein>
<reference evidence="1 2" key="1">
    <citation type="submission" date="2020-07" db="EMBL/GenBank/DDBJ databases">
        <title>Genomic Encyclopedia of Type Strains, Phase IV (KMG-IV): sequencing the most valuable type-strain genomes for metagenomic binning, comparative biology and taxonomic classification.</title>
        <authorList>
            <person name="Goeker M."/>
        </authorList>
    </citation>
    <scope>NUCLEOTIDE SEQUENCE [LARGE SCALE GENOMIC DNA]</scope>
    <source>
        <strain evidence="1 2">DSM 45533</strain>
    </source>
</reference>
<accession>A0A7W0CJK4</accession>
<comment type="caution">
    <text evidence="1">The sequence shown here is derived from an EMBL/GenBank/DDBJ whole genome shotgun (WGS) entry which is preliminary data.</text>
</comment>
<evidence type="ECO:0000313" key="2">
    <source>
        <dbReference type="Proteomes" id="UP000530928"/>
    </source>
</evidence>
<evidence type="ECO:0000313" key="1">
    <source>
        <dbReference type="EMBL" id="MBA2892351.1"/>
    </source>
</evidence>
<organism evidence="1 2">
    <name type="scientific">Nonomuraea soli</name>
    <dbReference type="NCBI Taxonomy" id="1032476"/>
    <lineage>
        <taxon>Bacteria</taxon>
        <taxon>Bacillati</taxon>
        <taxon>Actinomycetota</taxon>
        <taxon>Actinomycetes</taxon>
        <taxon>Streptosporangiales</taxon>
        <taxon>Streptosporangiaceae</taxon>
        <taxon>Nonomuraea</taxon>
    </lineage>
</organism>
<evidence type="ECO:0008006" key="3">
    <source>
        <dbReference type="Google" id="ProtNLM"/>
    </source>
</evidence>
<gene>
    <name evidence="1" type="ORF">HNR30_003692</name>
</gene>
<keyword evidence="2" id="KW-1185">Reference proteome</keyword>
<dbReference type="EMBL" id="JACDUR010000003">
    <property type="protein sequence ID" value="MBA2892351.1"/>
    <property type="molecule type" value="Genomic_DNA"/>
</dbReference>
<dbReference type="AlphaFoldDB" id="A0A7W0CJK4"/>
<name>A0A7W0CJK4_9ACTN</name>
<dbReference type="Proteomes" id="UP000530928">
    <property type="component" value="Unassembled WGS sequence"/>
</dbReference>
<proteinExistence type="predicted"/>